<keyword evidence="16" id="KW-1185">Reference proteome</keyword>
<keyword evidence="2" id="KW-1003">Cell membrane</keyword>
<dbReference type="SUPFAM" id="SSF58104">
    <property type="entry name" value="Methyl-accepting chemotaxis protein (MCP) signaling domain"/>
    <property type="match status" value="1"/>
</dbReference>
<keyword evidence="7 13" id="KW-0472">Membrane</keyword>
<name>A0A498BZX4_9GAMM</name>
<comment type="caution">
    <text evidence="15">The sequence shown here is derived from an EMBL/GenBank/DDBJ whole genome shotgun (WGS) entry which is preliminary data.</text>
</comment>
<keyword evidence="3" id="KW-0488">Methylation</keyword>
<keyword evidence="11" id="KW-0175">Coiled coil</keyword>
<evidence type="ECO:0000256" key="13">
    <source>
        <dbReference type="SAM" id="Phobius"/>
    </source>
</evidence>
<feature type="transmembrane region" description="Helical" evidence="13">
    <location>
        <begin position="37"/>
        <end position="56"/>
    </location>
</feature>
<feature type="domain" description="Methyl-accepting transducer" evidence="14">
    <location>
        <begin position="179"/>
        <end position="315"/>
    </location>
</feature>
<evidence type="ECO:0000313" key="15">
    <source>
        <dbReference type="EMBL" id="RLK48329.1"/>
    </source>
</evidence>
<evidence type="ECO:0000256" key="10">
    <source>
        <dbReference type="PROSITE-ProRule" id="PRU00284"/>
    </source>
</evidence>
<keyword evidence="5 13" id="KW-0812">Transmembrane</keyword>
<dbReference type="OrthoDB" id="5573670at2"/>
<feature type="coiled-coil region" evidence="11">
    <location>
        <begin position="286"/>
        <end position="313"/>
    </location>
</feature>
<evidence type="ECO:0000256" key="2">
    <source>
        <dbReference type="ARBA" id="ARBA00022475"/>
    </source>
</evidence>
<dbReference type="InterPro" id="IPR004090">
    <property type="entry name" value="Chemotax_Me-accpt_rcpt"/>
</dbReference>
<evidence type="ECO:0000256" key="5">
    <source>
        <dbReference type="ARBA" id="ARBA00022692"/>
    </source>
</evidence>
<gene>
    <name evidence="15" type="ORF">DFR31_2208</name>
</gene>
<evidence type="ECO:0000256" key="4">
    <source>
        <dbReference type="ARBA" id="ARBA00022500"/>
    </source>
</evidence>
<evidence type="ECO:0000259" key="14">
    <source>
        <dbReference type="PROSITE" id="PS50111"/>
    </source>
</evidence>
<dbReference type="GO" id="GO:0004888">
    <property type="term" value="F:transmembrane signaling receptor activity"/>
    <property type="evidence" value="ECO:0007669"/>
    <property type="project" value="InterPro"/>
</dbReference>
<evidence type="ECO:0000256" key="7">
    <source>
        <dbReference type="ARBA" id="ARBA00023136"/>
    </source>
</evidence>
<reference evidence="15 16" key="1">
    <citation type="submission" date="2018-10" db="EMBL/GenBank/DDBJ databases">
        <title>Genomic Encyclopedia of Type Strains, Phase IV (KMG-IV): sequencing the most valuable type-strain genomes for metagenomic binning, comparative biology and taxonomic classification.</title>
        <authorList>
            <person name="Goeker M."/>
        </authorList>
    </citation>
    <scope>NUCLEOTIDE SEQUENCE [LARGE SCALE GENOMIC DNA]</scope>
    <source>
        <strain evidence="15 16">DSM 12769</strain>
    </source>
</reference>
<evidence type="ECO:0000256" key="8">
    <source>
        <dbReference type="ARBA" id="ARBA00023224"/>
    </source>
</evidence>
<dbReference type="PRINTS" id="PR00260">
    <property type="entry name" value="CHEMTRNSDUCR"/>
</dbReference>
<evidence type="ECO:0000256" key="11">
    <source>
        <dbReference type="SAM" id="Coils"/>
    </source>
</evidence>
<sequence length="410" mass="43939">MTDAKAGSDTARPGTGGGLWRYGVPGVVTAAAAGGAFVWPVAAVPAVLVTAVAWLLGARLADGGQAEAEGESLEKLEQELRGLLHDIDDSLQAEFRTVLDDLGQIRGLVSDAVGQLNDSFHGMQAGTREQEELANNVITQTGGDSNLDQFGIRSFVQETEGTLNNYVDLVVSMSRNSVETVHAMDDIATQMDGISQLLVNMKGIAEQTDLLALNASIEAARAGDSGRGFSVVAEEVRNLSVQAGEFNEKIGGEVGRVRTSVDKARKAVGDMASQDLNETLQAKDHITDMMTRLRELDDEVEQAAGRIQQVAESIDGHVGAAVRSLQFEDIVTQLVDSSRSGVEGLDRYLSGLGHVLSETADQAEHGADYVARLAEARRRLAEQRDARESRRAEARHVAQRNMDEGDVELF</sequence>
<keyword evidence="4" id="KW-0145">Chemotaxis</keyword>
<dbReference type="InterPro" id="IPR004089">
    <property type="entry name" value="MCPsignal_dom"/>
</dbReference>
<feature type="region of interest" description="Disordered" evidence="12">
    <location>
        <begin position="383"/>
        <end position="410"/>
    </location>
</feature>
<comment type="similarity">
    <text evidence="9">Belongs to the methyl-accepting chemotaxis (MCP) protein family.</text>
</comment>
<protein>
    <submittedName>
        <fullName evidence="15">Methyl-accepting chemotaxis sensory transducer</fullName>
    </submittedName>
</protein>
<evidence type="ECO:0000256" key="6">
    <source>
        <dbReference type="ARBA" id="ARBA00022989"/>
    </source>
</evidence>
<dbReference type="GO" id="GO:0005886">
    <property type="term" value="C:plasma membrane"/>
    <property type="evidence" value="ECO:0007669"/>
    <property type="project" value="UniProtKB-SubCell"/>
</dbReference>
<dbReference type="RefSeq" id="WP_121442726.1">
    <property type="nucleotide sequence ID" value="NZ_RCDA01000003.1"/>
</dbReference>
<dbReference type="Proteomes" id="UP000275461">
    <property type="component" value="Unassembled WGS sequence"/>
</dbReference>
<feature type="compositionally biased region" description="Basic and acidic residues" evidence="12">
    <location>
        <begin position="383"/>
        <end position="396"/>
    </location>
</feature>
<proteinExistence type="inferred from homology"/>
<dbReference type="EMBL" id="RCDA01000003">
    <property type="protein sequence ID" value="RLK48329.1"/>
    <property type="molecule type" value="Genomic_DNA"/>
</dbReference>
<dbReference type="PROSITE" id="PS50111">
    <property type="entry name" value="CHEMOTAXIS_TRANSDUC_2"/>
    <property type="match status" value="1"/>
</dbReference>
<dbReference type="PANTHER" id="PTHR32089">
    <property type="entry name" value="METHYL-ACCEPTING CHEMOTAXIS PROTEIN MCPB"/>
    <property type="match status" value="1"/>
</dbReference>
<evidence type="ECO:0000256" key="1">
    <source>
        <dbReference type="ARBA" id="ARBA00004651"/>
    </source>
</evidence>
<accession>A0A498BZX4</accession>
<feature type="coiled-coil region" evidence="11">
    <location>
        <begin position="66"/>
        <end position="93"/>
    </location>
</feature>
<keyword evidence="6 13" id="KW-1133">Transmembrane helix</keyword>
<organism evidence="15 16">
    <name type="scientific">Alkalispirillum mobile</name>
    <dbReference type="NCBI Taxonomy" id="85925"/>
    <lineage>
        <taxon>Bacteria</taxon>
        <taxon>Pseudomonadati</taxon>
        <taxon>Pseudomonadota</taxon>
        <taxon>Gammaproteobacteria</taxon>
        <taxon>Chromatiales</taxon>
        <taxon>Ectothiorhodospiraceae</taxon>
        <taxon>Alkalispirillum</taxon>
    </lineage>
</organism>
<dbReference type="GO" id="GO:0007165">
    <property type="term" value="P:signal transduction"/>
    <property type="evidence" value="ECO:0007669"/>
    <property type="project" value="UniProtKB-KW"/>
</dbReference>
<dbReference type="Gene3D" id="1.10.287.950">
    <property type="entry name" value="Methyl-accepting chemotaxis protein"/>
    <property type="match status" value="1"/>
</dbReference>
<dbReference type="Pfam" id="PF00015">
    <property type="entry name" value="MCPsignal"/>
    <property type="match status" value="1"/>
</dbReference>
<evidence type="ECO:0000256" key="12">
    <source>
        <dbReference type="SAM" id="MobiDB-lite"/>
    </source>
</evidence>
<dbReference type="GO" id="GO:0006935">
    <property type="term" value="P:chemotaxis"/>
    <property type="evidence" value="ECO:0007669"/>
    <property type="project" value="UniProtKB-KW"/>
</dbReference>
<dbReference type="SMART" id="SM00283">
    <property type="entry name" value="MA"/>
    <property type="match status" value="1"/>
</dbReference>
<dbReference type="PANTHER" id="PTHR32089:SF39">
    <property type="entry name" value="METHYL-ACCEPTING CHEMOTAXIS PROTEIN HLYB"/>
    <property type="match status" value="1"/>
</dbReference>
<evidence type="ECO:0000313" key="16">
    <source>
        <dbReference type="Proteomes" id="UP000275461"/>
    </source>
</evidence>
<dbReference type="AlphaFoldDB" id="A0A498BZX4"/>
<keyword evidence="8 10" id="KW-0807">Transducer</keyword>
<evidence type="ECO:0000256" key="9">
    <source>
        <dbReference type="ARBA" id="ARBA00029447"/>
    </source>
</evidence>
<comment type="subcellular location">
    <subcellularLocation>
        <location evidence="1">Cell membrane</location>
        <topology evidence="1">Multi-pass membrane protein</topology>
    </subcellularLocation>
</comment>
<evidence type="ECO:0000256" key="3">
    <source>
        <dbReference type="ARBA" id="ARBA00022481"/>
    </source>
</evidence>